<name>A0A381RF28_9ZZZZ</name>
<dbReference type="EMBL" id="UINC01001883">
    <property type="protein sequence ID" value="SUZ90310.1"/>
    <property type="molecule type" value="Genomic_DNA"/>
</dbReference>
<keyword evidence="8" id="KW-0067">ATP-binding</keyword>
<evidence type="ECO:0000256" key="8">
    <source>
        <dbReference type="ARBA" id="ARBA00022840"/>
    </source>
</evidence>
<dbReference type="AlphaFoldDB" id="A0A381RF28"/>
<dbReference type="InterPro" id="IPR003442">
    <property type="entry name" value="T6A_TsaE"/>
</dbReference>
<dbReference type="GO" id="GO:0046872">
    <property type="term" value="F:metal ion binding"/>
    <property type="evidence" value="ECO:0007669"/>
    <property type="project" value="UniProtKB-KW"/>
</dbReference>
<keyword evidence="6" id="KW-0479">Metal-binding</keyword>
<keyword evidence="7" id="KW-0547">Nucleotide-binding</keyword>
<evidence type="ECO:0000256" key="5">
    <source>
        <dbReference type="ARBA" id="ARBA00022694"/>
    </source>
</evidence>
<sequence>VPIFHIDLYRLETEAEIINLGLEEIIYSQAITIIEWSEKLKSDKKPDEFKLGIEERLEIHISLKDETTREFKFSPVLLSPRTPPLFPLH</sequence>
<dbReference type="GO" id="GO:0005737">
    <property type="term" value="C:cytoplasm"/>
    <property type="evidence" value="ECO:0007669"/>
    <property type="project" value="UniProtKB-SubCell"/>
</dbReference>
<evidence type="ECO:0000313" key="11">
    <source>
        <dbReference type="EMBL" id="SUZ90310.1"/>
    </source>
</evidence>
<evidence type="ECO:0000256" key="2">
    <source>
        <dbReference type="ARBA" id="ARBA00007599"/>
    </source>
</evidence>
<keyword evidence="9" id="KW-0460">Magnesium</keyword>
<keyword evidence="4" id="KW-0963">Cytoplasm</keyword>
<evidence type="ECO:0000256" key="9">
    <source>
        <dbReference type="ARBA" id="ARBA00022842"/>
    </source>
</evidence>
<dbReference type="PANTHER" id="PTHR33540">
    <property type="entry name" value="TRNA THREONYLCARBAMOYLADENOSINE BIOSYNTHESIS PROTEIN TSAE"/>
    <property type="match status" value="1"/>
</dbReference>
<evidence type="ECO:0000256" key="3">
    <source>
        <dbReference type="ARBA" id="ARBA00019010"/>
    </source>
</evidence>
<reference evidence="11" key="1">
    <citation type="submission" date="2018-05" db="EMBL/GenBank/DDBJ databases">
        <authorList>
            <person name="Lanie J.A."/>
            <person name="Ng W.-L."/>
            <person name="Kazmierczak K.M."/>
            <person name="Andrzejewski T.M."/>
            <person name="Davidsen T.M."/>
            <person name="Wayne K.J."/>
            <person name="Tettelin H."/>
            <person name="Glass J.I."/>
            <person name="Rusch D."/>
            <person name="Podicherti R."/>
            <person name="Tsui H.-C.T."/>
            <person name="Winkler M.E."/>
        </authorList>
    </citation>
    <scope>NUCLEOTIDE SEQUENCE</scope>
</reference>
<evidence type="ECO:0000256" key="4">
    <source>
        <dbReference type="ARBA" id="ARBA00022490"/>
    </source>
</evidence>
<feature type="non-terminal residue" evidence="11">
    <location>
        <position position="1"/>
    </location>
</feature>
<dbReference type="Gene3D" id="3.40.50.300">
    <property type="entry name" value="P-loop containing nucleotide triphosphate hydrolases"/>
    <property type="match status" value="1"/>
</dbReference>
<dbReference type="PANTHER" id="PTHR33540:SF2">
    <property type="entry name" value="TRNA THREONYLCARBAMOYLADENOSINE BIOSYNTHESIS PROTEIN TSAE"/>
    <property type="match status" value="1"/>
</dbReference>
<dbReference type="GO" id="GO:0002949">
    <property type="term" value="P:tRNA threonylcarbamoyladenosine modification"/>
    <property type="evidence" value="ECO:0007669"/>
    <property type="project" value="InterPro"/>
</dbReference>
<dbReference type="Pfam" id="PF02367">
    <property type="entry name" value="TsaE"/>
    <property type="match status" value="1"/>
</dbReference>
<organism evidence="11">
    <name type="scientific">marine metagenome</name>
    <dbReference type="NCBI Taxonomy" id="408172"/>
    <lineage>
        <taxon>unclassified sequences</taxon>
        <taxon>metagenomes</taxon>
        <taxon>ecological metagenomes</taxon>
    </lineage>
</organism>
<protein>
    <recommendedName>
        <fullName evidence="3">tRNA threonylcarbamoyladenosine biosynthesis protein TsaE</fullName>
    </recommendedName>
    <alternativeName>
        <fullName evidence="10">t(6)A37 threonylcarbamoyladenosine biosynthesis protein TsaE</fullName>
    </alternativeName>
</protein>
<accession>A0A381RF28</accession>
<evidence type="ECO:0000256" key="10">
    <source>
        <dbReference type="ARBA" id="ARBA00032441"/>
    </source>
</evidence>
<evidence type="ECO:0000256" key="1">
    <source>
        <dbReference type="ARBA" id="ARBA00004496"/>
    </source>
</evidence>
<comment type="similarity">
    <text evidence="2">Belongs to the TsaE family.</text>
</comment>
<gene>
    <name evidence="11" type="ORF">METZ01_LOCUS43164</name>
</gene>
<proteinExistence type="inferred from homology"/>
<keyword evidence="5" id="KW-0819">tRNA processing</keyword>
<evidence type="ECO:0000256" key="7">
    <source>
        <dbReference type="ARBA" id="ARBA00022741"/>
    </source>
</evidence>
<dbReference type="GO" id="GO:0005524">
    <property type="term" value="F:ATP binding"/>
    <property type="evidence" value="ECO:0007669"/>
    <property type="project" value="UniProtKB-KW"/>
</dbReference>
<comment type="subcellular location">
    <subcellularLocation>
        <location evidence="1">Cytoplasm</location>
    </subcellularLocation>
</comment>
<dbReference type="InterPro" id="IPR027417">
    <property type="entry name" value="P-loop_NTPase"/>
</dbReference>
<evidence type="ECO:0000256" key="6">
    <source>
        <dbReference type="ARBA" id="ARBA00022723"/>
    </source>
</evidence>